<gene>
    <name evidence="1" type="ORF">H5985_03330</name>
</gene>
<keyword evidence="2" id="KW-1185">Reference proteome</keyword>
<protein>
    <submittedName>
        <fullName evidence="1">RloB domain-containing protein</fullName>
    </submittedName>
</protein>
<evidence type="ECO:0000313" key="1">
    <source>
        <dbReference type="EMBL" id="MBM6928304.1"/>
    </source>
</evidence>
<organism evidence="1 2">
    <name type="scientific">Parasutterella secunda</name>
    <dbReference type="NCBI Taxonomy" id="626947"/>
    <lineage>
        <taxon>Bacteria</taxon>
        <taxon>Pseudomonadati</taxon>
        <taxon>Pseudomonadota</taxon>
        <taxon>Betaproteobacteria</taxon>
        <taxon>Burkholderiales</taxon>
        <taxon>Sutterellaceae</taxon>
        <taxon>Parasutterella</taxon>
    </lineage>
</organism>
<dbReference type="EMBL" id="JACJKX010000004">
    <property type="protein sequence ID" value="MBM6928304.1"/>
    <property type="molecule type" value="Genomic_DNA"/>
</dbReference>
<comment type="caution">
    <text evidence="1">The sequence shown here is derived from an EMBL/GenBank/DDBJ whole genome shotgun (WGS) entry which is preliminary data.</text>
</comment>
<proteinExistence type="predicted"/>
<accession>A0ABS2GSG5</accession>
<dbReference type="Proteomes" id="UP000777002">
    <property type="component" value="Unassembled WGS sequence"/>
</dbReference>
<dbReference type="Pfam" id="PF13707">
    <property type="entry name" value="RloB"/>
    <property type="match status" value="1"/>
</dbReference>
<dbReference type="RefSeq" id="WP_205049902.1">
    <property type="nucleotide sequence ID" value="NZ_JACJKX010000004.1"/>
</dbReference>
<evidence type="ECO:0000313" key="2">
    <source>
        <dbReference type="Proteomes" id="UP000777002"/>
    </source>
</evidence>
<sequence>MAKKRHHSLDRRNAGKRPTRDRILIITEGETERAYFEALRRYYRIPAVECRVMPSGKGTSPKNIVDYAESLLLNGFTNNQRLLFPPKAFEKVFVVFDEDNDPLARITAIKRIKELSGKYRTQEKQNIEFTAVDSIPNFELWFLLHFEYLYPQKMLPLDSIERLKRYVPDYVKPMSTMFDKTKDQIFLAVKRAEKLLADDSRQKGDICTNVHLSVKALLQSETG</sequence>
<reference evidence="1 2" key="1">
    <citation type="journal article" date="2021" name="Sci. Rep.">
        <title>The distribution of antibiotic resistance genes in chicken gut microbiota commensals.</title>
        <authorList>
            <person name="Juricova H."/>
            <person name="Matiasovicova J."/>
            <person name="Kubasova T."/>
            <person name="Cejkova D."/>
            <person name="Rychlik I."/>
        </authorList>
    </citation>
    <scope>NUCLEOTIDE SEQUENCE [LARGE SCALE GENOMIC DNA]</scope>
    <source>
        <strain evidence="1 2">An562</strain>
    </source>
</reference>
<name>A0ABS2GSG5_9BURK</name>
<dbReference type="InterPro" id="IPR025591">
    <property type="entry name" value="RloB"/>
</dbReference>